<dbReference type="EMBL" id="NEVH01002711">
    <property type="protein sequence ID" value="PNF41427.1"/>
    <property type="molecule type" value="Genomic_DNA"/>
</dbReference>
<sequence>MDFLIQELANSSLIILRGTVMVENPLARSDFWSFIQTESRNLIRMNNAISNDLCLSRLGISGRHLTLKIAAPTKQDSPQHWKFCKVNTGE</sequence>
<accession>A0A2J7RKR7</accession>
<keyword evidence="2" id="KW-1185">Reference proteome</keyword>
<reference evidence="1 2" key="1">
    <citation type="submission" date="2017-12" db="EMBL/GenBank/DDBJ databases">
        <title>Hemimetabolous genomes reveal molecular basis of termite eusociality.</title>
        <authorList>
            <person name="Harrison M.C."/>
            <person name="Jongepier E."/>
            <person name="Robertson H.M."/>
            <person name="Arning N."/>
            <person name="Bitard-Feildel T."/>
            <person name="Chao H."/>
            <person name="Childers C.P."/>
            <person name="Dinh H."/>
            <person name="Doddapaneni H."/>
            <person name="Dugan S."/>
            <person name="Gowin J."/>
            <person name="Greiner C."/>
            <person name="Han Y."/>
            <person name="Hu H."/>
            <person name="Hughes D.S.T."/>
            <person name="Huylmans A.-K."/>
            <person name="Kemena C."/>
            <person name="Kremer L.P.M."/>
            <person name="Lee S.L."/>
            <person name="Lopez-Ezquerra A."/>
            <person name="Mallet L."/>
            <person name="Monroy-Kuhn J.M."/>
            <person name="Moser A."/>
            <person name="Murali S.C."/>
            <person name="Muzny D.M."/>
            <person name="Otani S."/>
            <person name="Piulachs M.-D."/>
            <person name="Poelchau M."/>
            <person name="Qu J."/>
            <person name="Schaub F."/>
            <person name="Wada-Katsumata A."/>
            <person name="Worley K.C."/>
            <person name="Xie Q."/>
            <person name="Ylla G."/>
            <person name="Poulsen M."/>
            <person name="Gibbs R.A."/>
            <person name="Schal C."/>
            <person name="Richards S."/>
            <person name="Belles X."/>
            <person name="Korb J."/>
            <person name="Bornberg-Bauer E."/>
        </authorList>
    </citation>
    <scope>NUCLEOTIDE SEQUENCE [LARGE SCALE GENOMIC DNA]</scope>
    <source>
        <tissue evidence="1">Whole body</tissue>
    </source>
</reference>
<organism evidence="1 2">
    <name type="scientific">Cryptotermes secundus</name>
    <dbReference type="NCBI Taxonomy" id="105785"/>
    <lineage>
        <taxon>Eukaryota</taxon>
        <taxon>Metazoa</taxon>
        <taxon>Ecdysozoa</taxon>
        <taxon>Arthropoda</taxon>
        <taxon>Hexapoda</taxon>
        <taxon>Insecta</taxon>
        <taxon>Pterygota</taxon>
        <taxon>Neoptera</taxon>
        <taxon>Polyneoptera</taxon>
        <taxon>Dictyoptera</taxon>
        <taxon>Blattodea</taxon>
        <taxon>Blattoidea</taxon>
        <taxon>Termitoidae</taxon>
        <taxon>Kalotermitidae</taxon>
        <taxon>Cryptotermitinae</taxon>
        <taxon>Cryptotermes</taxon>
    </lineage>
</organism>
<gene>
    <name evidence="1" type="ORF">B7P43_G14123</name>
</gene>
<evidence type="ECO:0000313" key="2">
    <source>
        <dbReference type="Proteomes" id="UP000235965"/>
    </source>
</evidence>
<dbReference type="Proteomes" id="UP000235965">
    <property type="component" value="Unassembled WGS sequence"/>
</dbReference>
<name>A0A2J7RKR7_9NEOP</name>
<comment type="caution">
    <text evidence="1">The sequence shown here is derived from an EMBL/GenBank/DDBJ whole genome shotgun (WGS) entry which is preliminary data.</text>
</comment>
<proteinExistence type="predicted"/>
<protein>
    <submittedName>
        <fullName evidence="1">Uncharacterized protein</fullName>
    </submittedName>
</protein>
<dbReference type="AlphaFoldDB" id="A0A2J7RKR7"/>
<dbReference type="InParanoid" id="A0A2J7RKR7"/>
<evidence type="ECO:0000313" key="1">
    <source>
        <dbReference type="EMBL" id="PNF41427.1"/>
    </source>
</evidence>